<dbReference type="PANTHER" id="PTHR10982:SF21">
    <property type="entry name" value="FATTY ACID SYNTHASE SUBUNIT BETA"/>
    <property type="match status" value="1"/>
</dbReference>
<dbReference type="InterPro" id="IPR008278">
    <property type="entry name" value="4-PPantetheinyl_Trfase_dom"/>
</dbReference>
<dbReference type="Gene3D" id="3.40.47.10">
    <property type="match status" value="1"/>
</dbReference>
<evidence type="ECO:0000259" key="17">
    <source>
        <dbReference type="PROSITE" id="PS52004"/>
    </source>
</evidence>
<dbReference type="Gene3D" id="3.40.366.10">
    <property type="entry name" value="Malonyl-Coenzyme A Acyl Carrier Protein, domain 2"/>
    <property type="match status" value="3"/>
</dbReference>
<dbReference type="Proteomes" id="UP001176521">
    <property type="component" value="Unassembled WGS sequence"/>
</dbReference>
<dbReference type="Pfam" id="PF17951">
    <property type="entry name" value="FAS_meander"/>
    <property type="match status" value="1"/>
</dbReference>
<dbReference type="FunFam" id="3.30.70.3330:FF:000001">
    <property type="entry name" value="Fatty acid synthase subunit beta dehydratase"/>
    <property type="match status" value="1"/>
</dbReference>
<dbReference type="CDD" id="cd00828">
    <property type="entry name" value="elong_cond_enzymes"/>
    <property type="match status" value="1"/>
</dbReference>
<dbReference type="Pfam" id="PF16073">
    <property type="entry name" value="SAT"/>
    <property type="match status" value="1"/>
</dbReference>
<dbReference type="InterPro" id="IPR037143">
    <property type="entry name" value="4-PPantetheinyl_Trfase_dom_sf"/>
</dbReference>
<organism evidence="18 19">
    <name type="scientific">Tilletia horrida</name>
    <dbReference type="NCBI Taxonomy" id="155126"/>
    <lineage>
        <taxon>Eukaryota</taxon>
        <taxon>Fungi</taxon>
        <taxon>Dikarya</taxon>
        <taxon>Basidiomycota</taxon>
        <taxon>Ustilaginomycotina</taxon>
        <taxon>Exobasidiomycetes</taxon>
        <taxon>Tilletiales</taxon>
        <taxon>Tilletiaceae</taxon>
        <taxon>Tilletia</taxon>
    </lineage>
</organism>
<dbReference type="Pfam" id="PF18325">
    <property type="entry name" value="Fas_alpha_ACP"/>
    <property type="match status" value="1"/>
</dbReference>
<dbReference type="GO" id="GO:0004300">
    <property type="term" value="F:enoyl-CoA hydratase activity"/>
    <property type="evidence" value="ECO:0007669"/>
    <property type="project" value="UniProtKB-ARBA"/>
</dbReference>
<evidence type="ECO:0000256" key="4">
    <source>
        <dbReference type="ARBA" id="ARBA00022679"/>
    </source>
</evidence>
<dbReference type="NCBIfam" id="TIGR00556">
    <property type="entry name" value="pantethn_trn"/>
    <property type="match status" value="1"/>
</dbReference>
<evidence type="ECO:0000256" key="12">
    <source>
        <dbReference type="ARBA" id="ARBA00033756"/>
    </source>
</evidence>
<dbReference type="Gene3D" id="2.40.128.700">
    <property type="match status" value="1"/>
</dbReference>
<feature type="compositionally biased region" description="Polar residues" evidence="16">
    <location>
        <begin position="1"/>
        <end position="15"/>
    </location>
</feature>
<dbReference type="Gene3D" id="3.20.20.70">
    <property type="entry name" value="Aldolase class I"/>
    <property type="match status" value="1"/>
</dbReference>
<dbReference type="InterPro" id="IPR016039">
    <property type="entry name" value="Thiolase-like"/>
</dbReference>
<keyword evidence="9" id="KW-0560">Oxidoreductase</keyword>
<dbReference type="InterPro" id="IPR040883">
    <property type="entry name" value="FAS_meander"/>
</dbReference>
<dbReference type="GO" id="GO:0008897">
    <property type="term" value="F:holo-[acyl-carrier-protein] synthase activity"/>
    <property type="evidence" value="ECO:0007669"/>
    <property type="project" value="InterPro"/>
</dbReference>
<dbReference type="InterPro" id="IPR014043">
    <property type="entry name" value="Acyl_transferase_dom"/>
</dbReference>
<keyword evidence="4 18" id="KW-0808">Transferase</keyword>
<dbReference type="SUPFAM" id="SSF52151">
    <property type="entry name" value="FabD/lysophospholipase-like"/>
    <property type="match status" value="2"/>
</dbReference>
<keyword evidence="5" id="KW-0479">Metal-binding</keyword>
<keyword evidence="10" id="KW-0456">Lyase</keyword>
<dbReference type="FunFam" id="3.90.25.70:FF:000001">
    <property type="entry name" value="Fatty acid synthase subunit alpha"/>
    <property type="match status" value="1"/>
</dbReference>
<dbReference type="InterPro" id="IPR014030">
    <property type="entry name" value="Ketoacyl_synth_N"/>
</dbReference>
<dbReference type="FunFam" id="1.20.930.70:FF:000001">
    <property type="entry name" value="Fatty acid synthase beta subunit dehydratase"/>
    <property type="match status" value="1"/>
</dbReference>
<keyword evidence="8" id="KW-0521">NADP</keyword>
<dbReference type="Pfam" id="PF02801">
    <property type="entry name" value="Ketoacyl-synt_C"/>
    <property type="match status" value="1"/>
</dbReference>
<name>A0AAN6G8E0_9BASI</name>
<dbReference type="Pfam" id="PF08354">
    <property type="entry name" value="Fas1-AflB-like_hel"/>
    <property type="match status" value="1"/>
</dbReference>
<protein>
    <submittedName>
        <fullName evidence="18">Fatty acid synthase alpha subunit Lsd1</fullName>
        <ecNumber evidence="18">2.3.1.86</ecNumber>
    </submittedName>
</protein>
<reference evidence="18" key="1">
    <citation type="journal article" date="2023" name="PhytoFront">
        <title>Draft Genome Resources of Seven Strains of Tilletia horrida, Causal Agent of Kernel Smut of Rice.</title>
        <authorList>
            <person name="Khanal S."/>
            <person name="Antony Babu S."/>
            <person name="Zhou X.G."/>
        </authorList>
    </citation>
    <scope>NUCLEOTIDE SEQUENCE</scope>
    <source>
        <strain evidence="18">TX3</strain>
    </source>
</reference>
<dbReference type="InterPro" id="IPR002347">
    <property type="entry name" value="SDR_fam"/>
</dbReference>
<dbReference type="Pfam" id="PF01648">
    <property type="entry name" value="ACPS"/>
    <property type="match status" value="1"/>
</dbReference>
<dbReference type="InterPro" id="IPR041550">
    <property type="entry name" value="FASI_helical"/>
</dbReference>
<feature type="compositionally biased region" description="Low complexity" evidence="16">
    <location>
        <begin position="2759"/>
        <end position="2768"/>
    </location>
</feature>
<keyword evidence="7" id="KW-0460">Magnesium</keyword>
<dbReference type="SUPFAM" id="SSF54637">
    <property type="entry name" value="Thioesterase/thiol ester dehydrase-isomerase"/>
    <property type="match status" value="1"/>
</dbReference>
<evidence type="ECO:0000256" key="11">
    <source>
        <dbReference type="ARBA" id="ARBA00023268"/>
    </source>
</evidence>
<dbReference type="CDD" id="cd08950">
    <property type="entry name" value="KR_fFAS_SDR_c_like"/>
    <property type="match status" value="1"/>
</dbReference>
<dbReference type="GO" id="GO:0016787">
    <property type="term" value="F:hydrolase activity"/>
    <property type="evidence" value="ECO:0007669"/>
    <property type="project" value="UniProtKB-KW"/>
</dbReference>
<dbReference type="GO" id="GO:0004315">
    <property type="term" value="F:3-oxoacyl-[acyl-carrier-protein] synthase activity"/>
    <property type="evidence" value="ECO:0007669"/>
    <property type="project" value="UniProtKB-EC"/>
</dbReference>
<dbReference type="InterPro" id="IPR004568">
    <property type="entry name" value="Ppantetheine-prot_Trfase_dom"/>
</dbReference>
<dbReference type="InterPro" id="IPR047224">
    <property type="entry name" value="FAS_alpha_su_C"/>
</dbReference>
<dbReference type="FunFam" id="3.40.366.10:FF:000006">
    <property type="entry name" value="Fatty acid synthase beta subunit dehydratase"/>
    <property type="match status" value="1"/>
</dbReference>
<dbReference type="Pfam" id="PF18314">
    <property type="entry name" value="FAS_I_H"/>
    <property type="match status" value="1"/>
</dbReference>
<evidence type="ECO:0000256" key="13">
    <source>
        <dbReference type="ARBA" id="ARBA00048237"/>
    </source>
</evidence>
<dbReference type="Pfam" id="PF13561">
    <property type="entry name" value="adh_short_C2"/>
    <property type="match status" value="1"/>
</dbReference>
<dbReference type="Gene3D" id="3.30.70.3330">
    <property type="match status" value="1"/>
</dbReference>
<dbReference type="EMBL" id="JAPDMQ010000343">
    <property type="protein sequence ID" value="KAK0526701.1"/>
    <property type="molecule type" value="Genomic_DNA"/>
</dbReference>
<dbReference type="SUPFAM" id="SSF51412">
    <property type="entry name" value="Inosine monophosphate dehydrogenase (IMPDH)"/>
    <property type="match status" value="1"/>
</dbReference>
<dbReference type="GO" id="GO:0004321">
    <property type="term" value="F:fatty-acyl-CoA synthase activity"/>
    <property type="evidence" value="ECO:0007669"/>
    <property type="project" value="UniProtKB-EC"/>
</dbReference>
<dbReference type="InterPro" id="IPR013785">
    <property type="entry name" value="Aldolase_TIM"/>
</dbReference>
<sequence>MSSPQSASPPTSHTTDFVAVDNAHSGASTPATTLSHHSSSYAPTRPLTIGANGVHVKVQVPSYQDGWLASQLLREGFESSYKKTRRSSSSSSPDNAGVPAPPPAAGGKGDDEEGGAAPASTLPNGAEPAHVSLTAAFLGFAARKANEEPDGPIFDCVKALWTFFHSEYLTTAKAGNAVVDIHSVALDTAAFDEHTRTALLCDYYTAFVTLEKAGKAPQLQIPKLLDLAGKQQAGVFALFGGQGTNEVYFNELQLLFDTYRPLVEPLIVTATKTLQSLVEQATIEGYSSFYLPGLDVHAWLTGASARPSVPYLGSIPVSLPLIGLTQLVQYLVSLRASGLSPREFRARFQGATGHSQGIVSAVVLAASHSLESLESNVVKGLGLLFHIGRLGQEAFPAFSIEPAVIGDAMTGGEGVPSPMLAVNGLDEKALNKYISATNAHLDEVDQVGISLYNGTHRYVVTGQPRALCGLVTSLRAVRADPEANQGRVPFSQRKPSFTMRFLPVNLPFHSPYLRGVSDRIATEVYAGAELWSTEELAIEVRDTYDGTDLREHGQEGILRSILRQIFDRPVHWAKATDIGSHISHCVDFGTGGLSGIGGLTAANLQGRGVRVLIPSGMHRDTAEFYHLHKVQREERWSEAFGPRLVKTEDGTLQIDTRFSRLLGRAPIMVPGMTPSTVGAGFNAAVLNAGYHIELAGGGHYNAKALRSKVAQIQAATEPGQGLTLNALFINPRQWAFQLPLWQEMRREGLPLQGFCVAAGIPSTENAKEIIAGLRASGIEHVAFKPSSADAIRQVCSIAAANPDFPIILQWTGGRAGGHHSAEDFHQPILATYARIRRHANISLVAGSGFGSADDFWPYLSGDWSVKQFGVEPMPFDGVLFGSWVMVAKEAHTSTAVKQLIVDAPGVDDAAWEGTYTKETGGIITVTSELGEPIHKIATRGVKLWAELDKKLFSLNKEKRLTWLAEHRDWLIQRLNADFQKPWFPAHLDGSVANDVAELTYEEVTRRMVRLLYVAHQARWIDPSLQRLMGDWLRRVEERFAGDVESESAAGGRKLSMLQSYSVLDKEPSAFVDRFFVEYTDASKVLLSAEDVAFFLALCQRPGQKPVPFIPVLDDSFQTWFKKDSLWQAEDLDAVFDQDPQRVCVLQGPMAARHATKVDEPIKDMLGDVEQRLIQLLLERLYDGDASKVPTVQYLSREAPLADTAKACETLGIKFTETQDGDRLIRRFVLDSQVPAHDQWLAALAGPNATWLSAVLRKTSVVQTRNYINNPVKRVFAPRAGQTAEVVFAAATMEPVSVRLQGASRSYGAHDANFVAVELRKEPGSKTISVTMSEERRGESIPLALEFVYRPDQPFAPIHEVMEGRNDRIQSFYSQLWFGAADAWKAGAEGGEFKGPVKTLDAAAIKRFCQIVENRNVGYHLHGQAPIDFAIVAGWEAIMQALMASADADLLTLVHLSNQFKMVKGAKPLQVGDVCMATAKTKSIRISDTGKSVAVTGLVLRKEGEAFVPVIEVVSSFFYRGRYQDFETCFDRTQDVYTVQLKTDADVAVLLAKDWVDWTASTKPEPGMKVEFEINSELRFKNSTSFSAVNVQGGIYHRDTKGERIKMAGIEYESDSVSFGNPVVEYVKRLGGSTRGPVPLEMGYSINPPSTTSTFIAPASNEAYSMASGDFNPIHINPYFSDFAALPGTITHGMFCSAATRKFVEEIACEGHPERCLSFEANFTGMVLPGDALSVRLRHIAMKSGNKIVKVETVNQRGEQVIEGSAEIAQPPTAFVFTGQGSQEPGMGMDLYNASATSKAIWDEADEHLKSSMGFSILEIVNKNPLSKTVYFGGVKGHAIRERYMSMAYDAVDEQGKAITLPLFPEITNQSQSYTFQSPKGLLYATQFSQISICLVELSAFRDMQDRGFIPEEAAFAGHSLGEYAALAALAGVLQVKELVDVVLYRGLTMQRAVQRDEEGRSNYGMMACNPSRIGPTFTEAALHEVIDTVSRVSNRLLQTVNMNVFNQQYVVAGELVTLLTTTNVLNFIKIKKIDLPELLKQMTPEQVREQLTDIVQEIFKAALEEEAKGPIQLQRGFATIPLAGIDVPFHSRYLTGGVTPFRAYLSKRINVENINPSKLRLRYIPNLVAAPFETTKEYAELIFNQTESARLGKALANWERDGWHTVEKEQQLTALLLIELLAYQFASPVRWIETQDLLFSAPYDFERLVEFGPSPTLVGMAQRTHKLKYAKADLARGKRRVMLCHGKDQEAIYYAFADTEDESSASQESAAPETSAPGPVAAAAAAAAVPTASAPAAAAASVPDEPLKATETIRAILAQKLKKPITEIQLGKAIKDMVGGKSTLQNELIGDLQLEFGSLPERGEEMPLEELGSTLNSGYSGALGKHTTGLVSRVIGAKLPGGFGMSGVKAHLSKAWGLGAGRTDGVLLVALTQEPAKRLASEPEAKSWLDSVVGAYSSLNGLNLQQGGGAGAAGGGAGGAVISSEELDKLRAHDQAHARRQIQILERYLGEDHRTSGRAADSLRQELKEAQGQLDSIGAEHGEVYTKGIMPRFEPLKARHFSSYWNWSRQDAMLAYYAIIHGELTTVDREITARCLTIMNRADQTMIDYMQFYIDRIDPSMGPTYELAKTFGQQLIDNCKEAMTEPAKWKEVHAPTAPHTEIDARGNIVYTEAKRVGVRKLEAYVKEMVVGTRVGPQINVEKAHENIAKLWTLIKNEPSMSKLSKTTLKSLYTEAVRSLGPASARPRITGPRQTRNRRTSANTARPANVDSFGVPDDRQPFLSIQRKVAGKWQTSQKLTSVYFDLLEEMASNGVTFKGQNALLTGVGKGSIGLAIVRGLLSGGARVIITTSSYSRATVEYYQRIYQEVGARGSTLTVVPLNAGSRQDIDSLVNYIYDTMQLDLDFVLPFAAIPENGRQIDGIDDKSELAHRIMLTNVVRLLGAIKTKKAARGIETRPTLVVLPLSPNHGVFGSDGLYSESKISLETLAQRWSSEGWSTYLSITGAVIGWVRGTGLMEQSNIVAESLEKLGLRTFSPVEMAFNILGLLSPVMSSFAQIEPIQADLGGGFDRVPELAEKTTEIRTALRAEAEKRRALALENSADFRVIHGAAAEALHQKVHVQPRSNFRFEQPKIHSVEELKSVAKMDGPIDPTKVVVITGFAEVGPWGSARTRWEQEARGELTIEGIIEMAWMMGMIRHVNGKLKNGKPYVGWVDASSDEPVEDKNMRARYEKDIISHAGVRFIEPELFKGYDPKRKGFQQEIELAHDLEPLEVSGAEAEKYKREHGDKVDMWETAPGSDTWLVVLKKGARVFVPKAVHFDRLVAGQVPTGWSGKRYGIPEEIVSQVDRTTLWVLVCVAEALVMSGISDPYELYEHVHISEVGISIGSGMGGMQSLSAMFRDRRNDMDIQKDILQETFINVASGWVNLLLMSSSGPIKTPVGACATALQSVEIASETILSGKAKVMLAGGFDDFSEEGSVEFANMNATSNAQAELAAGREPSEMSRPTTTTRAGFMESQGSGVQVLMSLATALEMGCPIQAIVAYSSTHTDKQGRSIPAPGHGVMSAALPLQRALAGWGLTADDIGAISMHGTSTAANDKNESHVYHEMFKVIGRSPGHAVPAMAQKWLCGHSKGGAASWALNEVIQSLQSSIIAGNRNADDISPELRNFSYLLYASTSIQRTVQDLNAALLTSFGFGQVGGILLVLHPAHVLARLGADELARYKTKTAKRQGVTYTRMHSALTHGDLVRVKDAPPYPAELEDAVLQNVNARATRSALGAGGSGSWAYKAPLAPMPALVQPASRGEGDVMSPGLGKSAAAKQQVENIGQVMLAGLQGVGVDVEDVAGFPSDNETFLARNFTDAEIAYCRAQPNAQASFCGRFAAKEAVFKAMGVRSLGAAAAMREIEICASETGPKVVLGAEMRARLAAEGGEGEVNFLVSISHADAVAIAVAHKIGA</sequence>
<keyword evidence="18" id="KW-0012">Acyltransferase</keyword>
<evidence type="ECO:0000256" key="2">
    <source>
        <dbReference type="ARBA" id="ARBA00022450"/>
    </source>
</evidence>
<dbReference type="PRINTS" id="PR01483">
    <property type="entry name" value="FASYNTHASE"/>
</dbReference>
<dbReference type="EC" id="2.3.1.86" evidence="18"/>
<dbReference type="Gene3D" id="6.20.240.10">
    <property type="match status" value="1"/>
</dbReference>
<keyword evidence="3" id="KW-0597">Phosphoprotein</keyword>
<dbReference type="InterPro" id="IPR003965">
    <property type="entry name" value="Fatty_acid_synthase"/>
</dbReference>
<dbReference type="Gene3D" id="3.90.470.20">
    <property type="entry name" value="4'-phosphopantetheinyl transferase domain"/>
    <property type="match status" value="1"/>
</dbReference>
<dbReference type="Gene3D" id="6.10.250.1930">
    <property type="match status" value="1"/>
</dbReference>
<evidence type="ECO:0000256" key="10">
    <source>
        <dbReference type="ARBA" id="ARBA00023239"/>
    </source>
</evidence>
<comment type="pathway">
    <text evidence="1">Lipid metabolism; fatty acid beta-oxidation.</text>
</comment>
<feature type="region of interest" description="Disordered" evidence="16">
    <location>
        <begin position="2742"/>
        <end position="2770"/>
    </location>
</feature>
<dbReference type="Gene3D" id="3.40.50.720">
    <property type="entry name" value="NAD(P)-binding Rossmann-like Domain"/>
    <property type="match status" value="1"/>
</dbReference>
<evidence type="ECO:0000256" key="5">
    <source>
        <dbReference type="ARBA" id="ARBA00022723"/>
    </source>
</evidence>
<dbReference type="Gene3D" id="1.20.1050.120">
    <property type="match status" value="1"/>
</dbReference>
<feature type="compositionally biased region" description="Polar residues" evidence="16">
    <location>
        <begin position="25"/>
        <end position="42"/>
    </location>
</feature>
<dbReference type="GO" id="GO:0004318">
    <property type="term" value="F:enoyl-[acyl-carrier-protein] reductase (NADH) activity"/>
    <property type="evidence" value="ECO:0007669"/>
    <property type="project" value="InterPro"/>
</dbReference>
<gene>
    <name evidence="18" type="primary">fas2</name>
    <name evidence="18" type="ORF">OC842_005101</name>
</gene>
<feature type="compositionally biased region" description="Low complexity" evidence="16">
    <location>
        <begin position="87"/>
        <end position="98"/>
    </location>
</feature>
<dbReference type="PROSITE" id="PS52004">
    <property type="entry name" value="KS3_2"/>
    <property type="match status" value="1"/>
</dbReference>
<dbReference type="Gene3D" id="3.10.129.10">
    <property type="entry name" value="Hotdog Thioesterase"/>
    <property type="match status" value="1"/>
</dbReference>
<dbReference type="Gene3D" id="3.30.70.2490">
    <property type="match status" value="1"/>
</dbReference>
<keyword evidence="2" id="KW-0596">Phosphopantetheine</keyword>
<dbReference type="SUPFAM" id="SSF56214">
    <property type="entry name" value="4'-phosphopantetheinyl transferase"/>
    <property type="match status" value="1"/>
</dbReference>
<evidence type="ECO:0000256" key="3">
    <source>
        <dbReference type="ARBA" id="ARBA00022553"/>
    </source>
</evidence>
<dbReference type="GO" id="GO:0005835">
    <property type="term" value="C:fatty acid synthase complex"/>
    <property type="evidence" value="ECO:0007669"/>
    <property type="project" value="InterPro"/>
</dbReference>
<dbReference type="InterPro" id="IPR036291">
    <property type="entry name" value="NAD(P)-bd_dom_sf"/>
</dbReference>
<keyword evidence="11" id="KW-0511">Multifunctional enzyme</keyword>
<dbReference type="GO" id="GO:0019171">
    <property type="term" value="F:(3R)-hydroxyacyl-[acyl-carrier-protein] dehydratase activity"/>
    <property type="evidence" value="ECO:0007669"/>
    <property type="project" value="InterPro"/>
</dbReference>
<dbReference type="InterPro" id="IPR040899">
    <property type="entry name" value="Fas_alpha_ACP"/>
</dbReference>
<dbReference type="Gene3D" id="3.30.1120.100">
    <property type="match status" value="1"/>
</dbReference>
<dbReference type="FunFam" id="3.20.20.70:FF:000078">
    <property type="entry name" value="Fatty acid synthase beta subunit dehydratase"/>
    <property type="match status" value="1"/>
</dbReference>
<evidence type="ECO:0000256" key="9">
    <source>
        <dbReference type="ARBA" id="ARBA00023002"/>
    </source>
</evidence>
<feature type="domain" description="Ketosynthase family 3 (KS3)" evidence="17">
    <location>
        <begin position="3268"/>
        <end position="3707"/>
    </location>
</feature>
<dbReference type="SMART" id="SM00827">
    <property type="entry name" value="PKS_AT"/>
    <property type="match status" value="1"/>
</dbReference>
<dbReference type="InterPro" id="IPR016035">
    <property type="entry name" value="Acyl_Trfase/lysoPLipase"/>
</dbReference>
<dbReference type="PROSITE" id="PS00606">
    <property type="entry name" value="KS3_1"/>
    <property type="match status" value="1"/>
</dbReference>
<evidence type="ECO:0000313" key="19">
    <source>
        <dbReference type="Proteomes" id="UP001176521"/>
    </source>
</evidence>
<feature type="region of interest" description="Disordered" evidence="16">
    <location>
        <begin position="81"/>
        <end position="125"/>
    </location>
</feature>
<dbReference type="GO" id="GO:0004316">
    <property type="term" value="F:3-oxoacyl-[acyl-carrier-protein] reductase (NADPH) activity"/>
    <property type="evidence" value="ECO:0007669"/>
    <property type="project" value="UniProtKB-EC"/>
</dbReference>
<dbReference type="InterPro" id="IPR013565">
    <property type="entry name" value="Fas1/AflB-like_central"/>
</dbReference>
<comment type="caution">
    <text evidence="18">The sequence shown here is derived from an EMBL/GenBank/DDBJ whole genome shotgun (WGS) entry which is preliminary data.</text>
</comment>
<dbReference type="Pfam" id="PF00698">
    <property type="entry name" value="Acyl_transf_1"/>
    <property type="match status" value="1"/>
</dbReference>
<dbReference type="GO" id="GO:0004312">
    <property type="term" value="F:fatty acid synthase activity"/>
    <property type="evidence" value="ECO:0007669"/>
    <property type="project" value="InterPro"/>
</dbReference>
<evidence type="ECO:0000256" key="14">
    <source>
        <dbReference type="ARBA" id="ARBA00048508"/>
    </source>
</evidence>
<dbReference type="InterPro" id="IPR020841">
    <property type="entry name" value="PKS_Beta-ketoAc_synthase_dom"/>
</dbReference>
<evidence type="ECO:0000256" key="7">
    <source>
        <dbReference type="ARBA" id="ARBA00022842"/>
    </source>
</evidence>
<evidence type="ECO:0000256" key="6">
    <source>
        <dbReference type="ARBA" id="ARBA00022801"/>
    </source>
</evidence>
<dbReference type="Gene3D" id="1.20.930.70">
    <property type="match status" value="1"/>
</dbReference>
<dbReference type="InterPro" id="IPR050830">
    <property type="entry name" value="Fungal_FAS"/>
</dbReference>
<evidence type="ECO:0000256" key="15">
    <source>
        <dbReference type="ARBA" id="ARBA00049541"/>
    </source>
</evidence>
<dbReference type="Gene3D" id="6.10.140.1400">
    <property type="match status" value="1"/>
</dbReference>
<comment type="subunit">
    <text evidence="12">[Alpha(6)beta(6)] hexamers of two multifunctional subunits (alpha and beta).</text>
</comment>
<comment type="catalytic activity">
    <reaction evidence="15">
        <text>a fatty acyl-[ACP] + malonyl-[ACP] + H(+) = a 3-oxoacyl-[ACP] + holo-[ACP] + CO2</text>
        <dbReference type="Rhea" id="RHEA:22836"/>
        <dbReference type="Rhea" id="RHEA-COMP:9623"/>
        <dbReference type="Rhea" id="RHEA-COMP:9685"/>
        <dbReference type="Rhea" id="RHEA-COMP:9916"/>
        <dbReference type="Rhea" id="RHEA-COMP:14125"/>
        <dbReference type="ChEBI" id="CHEBI:15378"/>
        <dbReference type="ChEBI" id="CHEBI:16526"/>
        <dbReference type="ChEBI" id="CHEBI:64479"/>
        <dbReference type="ChEBI" id="CHEBI:78449"/>
        <dbReference type="ChEBI" id="CHEBI:78776"/>
        <dbReference type="ChEBI" id="CHEBI:138651"/>
        <dbReference type="EC" id="2.3.1.41"/>
    </reaction>
</comment>
<evidence type="ECO:0000256" key="16">
    <source>
        <dbReference type="SAM" id="MobiDB-lite"/>
    </source>
</evidence>
<accession>A0AAN6G8E0</accession>
<dbReference type="PANTHER" id="PTHR10982">
    <property type="entry name" value="MALONYL COA-ACYL CARRIER PROTEIN TRANSACYLASE"/>
    <property type="match status" value="1"/>
</dbReference>
<dbReference type="SMART" id="SM00825">
    <property type="entry name" value="PKS_KS"/>
    <property type="match status" value="1"/>
</dbReference>
<comment type="catalytic activity">
    <reaction evidence="14">
        <text>a (3R)-hydroxyacyl-[ACP] + NADP(+) = a 3-oxoacyl-[ACP] + NADPH + H(+)</text>
        <dbReference type="Rhea" id="RHEA:17397"/>
        <dbReference type="Rhea" id="RHEA-COMP:9916"/>
        <dbReference type="Rhea" id="RHEA-COMP:9945"/>
        <dbReference type="ChEBI" id="CHEBI:15378"/>
        <dbReference type="ChEBI" id="CHEBI:57783"/>
        <dbReference type="ChEBI" id="CHEBI:58349"/>
        <dbReference type="ChEBI" id="CHEBI:78776"/>
        <dbReference type="ChEBI" id="CHEBI:78827"/>
        <dbReference type="EC" id="1.1.1.100"/>
    </reaction>
</comment>
<dbReference type="GO" id="GO:0000287">
    <property type="term" value="F:magnesium ion binding"/>
    <property type="evidence" value="ECO:0007669"/>
    <property type="project" value="InterPro"/>
</dbReference>
<dbReference type="FunFam" id="3.30.70.2490:FF:000001">
    <property type="entry name" value="Fatty acid synthase subunit alpha"/>
    <property type="match status" value="1"/>
</dbReference>
<dbReference type="InterPro" id="IPR002539">
    <property type="entry name" value="MaoC-like_dom"/>
</dbReference>
<dbReference type="InterPro" id="IPR014031">
    <property type="entry name" value="Ketoacyl_synth_C"/>
</dbReference>
<dbReference type="Pfam" id="PF00109">
    <property type="entry name" value="ketoacyl-synt"/>
    <property type="match status" value="1"/>
</dbReference>
<evidence type="ECO:0000256" key="8">
    <source>
        <dbReference type="ARBA" id="ARBA00022857"/>
    </source>
</evidence>
<dbReference type="Gene3D" id="6.10.60.10">
    <property type="match status" value="1"/>
</dbReference>
<dbReference type="InterPro" id="IPR001227">
    <property type="entry name" value="Ac_transferase_dom_sf"/>
</dbReference>
<feature type="region of interest" description="Disordered" evidence="16">
    <location>
        <begin position="1"/>
        <end position="48"/>
    </location>
</feature>
<dbReference type="Gene3D" id="3.90.25.70">
    <property type="match status" value="1"/>
</dbReference>
<dbReference type="InterPro" id="IPR032088">
    <property type="entry name" value="SAT"/>
</dbReference>
<dbReference type="SUPFAM" id="SSF51735">
    <property type="entry name" value="NAD(P)-binding Rossmann-fold domains"/>
    <property type="match status" value="1"/>
</dbReference>
<dbReference type="Pfam" id="PF22235">
    <property type="entry name" value="FAS1_thioest_ins"/>
    <property type="match status" value="1"/>
</dbReference>
<evidence type="ECO:0000256" key="1">
    <source>
        <dbReference type="ARBA" id="ARBA00005005"/>
    </source>
</evidence>
<dbReference type="CDD" id="cd03447">
    <property type="entry name" value="FAS_MaoC"/>
    <property type="match status" value="1"/>
</dbReference>
<keyword evidence="6" id="KW-0378">Hydrolase</keyword>
<dbReference type="GO" id="GO:0006633">
    <property type="term" value="P:fatty acid biosynthetic process"/>
    <property type="evidence" value="ECO:0007669"/>
    <property type="project" value="InterPro"/>
</dbReference>
<dbReference type="Pfam" id="PF01575">
    <property type="entry name" value="MaoC_dehydratas"/>
    <property type="match status" value="1"/>
</dbReference>
<dbReference type="InterPro" id="IPR029069">
    <property type="entry name" value="HotDog_dom_sf"/>
</dbReference>
<proteinExistence type="predicted"/>
<comment type="catalytic activity">
    <reaction evidence="13">
        <text>acetyl-CoA + n malonyl-CoA + 2n NADPH + 4n H(+) = a long-chain-acyl-CoA + n CoA + n CO2 + 2n NADP(+).</text>
        <dbReference type="EC" id="2.3.1.86"/>
    </reaction>
</comment>
<dbReference type="SUPFAM" id="SSF53901">
    <property type="entry name" value="Thiolase-like"/>
    <property type="match status" value="2"/>
</dbReference>
<evidence type="ECO:0000313" key="18">
    <source>
        <dbReference type="EMBL" id="KAK0526701.1"/>
    </source>
</evidence>
<keyword evidence="19" id="KW-1185">Reference proteome</keyword>
<dbReference type="InterPro" id="IPR018201">
    <property type="entry name" value="Ketoacyl_synth_AS"/>
</dbReference>